<evidence type="ECO:0000256" key="5">
    <source>
        <dbReference type="ARBA" id="ARBA00022679"/>
    </source>
</evidence>
<feature type="region of interest" description="Disordered" evidence="8">
    <location>
        <begin position="182"/>
        <end position="255"/>
    </location>
</feature>
<evidence type="ECO:0000256" key="6">
    <source>
        <dbReference type="ARBA" id="ARBA00022842"/>
    </source>
</evidence>
<comment type="catalytic activity">
    <reaction evidence="7">
        <text>n isopentenyl diphosphate + (2E,6E)-farnesyl diphosphate = a di-trans,poly-cis-polyprenyl diphosphate + n diphosphate</text>
        <dbReference type="Rhea" id="RHEA:53008"/>
        <dbReference type="Rhea" id="RHEA-COMP:19494"/>
        <dbReference type="ChEBI" id="CHEBI:33019"/>
        <dbReference type="ChEBI" id="CHEBI:128769"/>
        <dbReference type="ChEBI" id="CHEBI:136960"/>
        <dbReference type="ChEBI" id="CHEBI:175763"/>
        <dbReference type="EC" id="2.5.1.87"/>
    </reaction>
</comment>
<dbReference type="PANTHER" id="PTHR21528">
    <property type="entry name" value="DEHYDRODOLICHYL DIPHOSPHATE SYNTHASE COMPLEX SUBUNIT NUS1"/>
    <property type="match status" value="1"/>
</dbReference>
<evidence type="ECO:0000256" key="1">
    <source>
        <dbReference type="ARBA" id="ARBA00001946"/>
    </source>
</evidence>
<gene>
    <name evidence="9" type="ORF">PSFLO_07410</name>
</gene>
<comment type="similarity">
    <text evidence="3">Belongs to the UPP synthase family.</text>
</comment>
<evidence type="ECO:0000256" key="3">
    <source>
        <dbReference type="ARBA" id="ARBA00005432"/>
    </source>
</evidence>
<dbReference type="GO" id="GO:0005789">
    <property type="term" value="C:endoplasmic reticulum membrane"/>
    <property type="evidence" value="ECO:0007669"/>
    <property type="project" value="TreeGrafter"/>
</dbReference>
<comment type="pathway">
    <text evidence="2">Protein modification; protein glycosylation.</text>
</comment>
<keyword evidence="6" id="KW-0460">Magnesium</keyword>
<feature type="region of interest" description="Disordered" evidence="8">
    <location>
        <begin position="372"/>
        <end position="395"/>
    </location>
</feature>
<evidence type="ECO:0000256" key="4">
    <source>
        <dbReference type="ARBA" id="ARBA00012596"/>
    </source>
</evidence>
<dbReference type="AlphaFoldDB" id="A0A5C3FE59"/>
<evidence type="ECO:0000313" key="10">
    <source>
        <dbReference type="Proteomes" id="UP000323386"/>
    </source>
</evidence>
<reference evidence="9 10" key="1">
    <citation type="submission" date="2018-03" db="EMBL/GenBank/DDBJ databases">
        <authorList>
            <person name="Guldener U."/>
        </authorList>
    </citation>
    <scope>NUCLEOTIDE SEQUENCE [LARGE SCALE GENOMIC DNA]</scope>
    <source>
        <strain evidence="9 10">DAOM196992</strain>
    </source>
</reference>
<sequence length="440" mass="45948">MHKRYRAPATAGPISPLLPLQALAFGLIHLVYHLVLAASQLINAAQSLTARSSAAHQSSSARAAVAAGAAFPGKLPRHLAVILAPPEPATWPAIYTAYLVDPLARIFLPDRATGQHLEKGRQASAPSTAHTTAADLVQLIRLSSEAGIPTLTVYSPTPLSTETLVAAENLLRQSGCRLEGDQCSAAPGIDQAAPSTSTPGRRRRRQASSSSSGASDDGETSTAGTSKSEDETLASSNTSVMGDVPDEAAKGGDAKGAAGLTVRLVTTGVGRMQRHREAHAAPTGGASIDVVLLSHDDGKLEMARSATEWARQVGREYLHKLREVAAADGTGDEEGARALRKRMVATLTPGDLDEYLLRESVGVATPRQDAARTVCANSPVQPADTTDDDDRARDDLGARLSDCAGRAAADAQALRLPALADPTDGAVVSRRRGVRRRGRC</sequence>
<keyword evidence="5" id="KW-0808">Transferase</keyword>
<dbReference type="GO" id="GO:0045547">
    <property type="term" value="F:ditrans,polycis-polyprenyl diphosphate synthase [(2E,6E)-farnesyl diphosphate specific] activity"/>
    <property type="evidence" value="ECO:0007669"/>
    <property type="project" value="UniProtKB-EC"/>
</dbReference>
<dbReference type="GO" id="GO:1904423">
    <property type="term" value="C:dehydrodolichyl diphosphate synthase complex"/>
    <property type="evidence" value="ECO:0007669"/>
    <property type="project" value="InterPro"/>
</dbReference>
<dbReference type="EC" id="2.5.1.87" evidence="4"/>
<organism evidence="9 10">
    <name type="scientific">Pseudozyma flocculosa</name>
    <dbReference type="NCBI Taxonomy" id="84751"/>
    <lineage>
        <taxon>Eukaryota</taxon>
        <taxon>Fungi</taxon>
        <taxon>Dikarya</taxon>
        <taxon>Basidiomycota</taxon>
        <taxon>Ustilaginomycotina</taxon>
        <taxon>Ustilaginomycetes</taxon>
        <taxon>Ustilaginales</taxon>
        <taxon>Ustilaginaceae</taxon>
        <taxon>Pseudozyma</taxon>
    </lineage>
</organism>
<protein>
    <recommendedName>
        <fullName evidence="4">ditrans,polycis-polyprenyl diphosphate synthase [(2E,6E)-farnesyldiphosphate specific]</fullName>
        <ecNumber evidence="4">2.5.1.87</ecNumber>
    </recommendedName>
</protein>
<dbReference type="PANTHER" id="PTHR21528:SF0">
    <property type="entry name" value="DEHYDRODOLICHYL DIPHOSPHATE SYNTHASE COMPLEX SUBUNIT NUS1"/>
    <property type="match status" value="1"/>
</dbReference>
<evidence type="ECO:0000256" key="2">
    <source>
        <dbReference type="ARBA" id="ARBA00004922"/>
    </source>
</evidence>
<evidence type="ECO:0000313" key="9">
    <source>
        <dbReference type="EMBL" id="SPO41927.1"/>
    </source>
</evidence>
<accession>A0A5C3FE59</accession>
<proteinExistence type="inferred from homology"/>
<name>A0A5C3FE59_9BASI</name>
<keyword evidence="10" id="KW-1185">Reference proteome</keyword>
<dbReference type="InterPro" id="IPR038887">
    <property type="entry name" value="Nus1/NgBR"/>
</dbReference>
<evidence type="ECO:0000256" key="8">
    <source>
        <dbReference type="SAM" id="MobiDB-lite"/>
    </source>
</evidence>
<comment type="cofactor">
    <cofactor evidence="1">
        <name>Mg(2+)</name>
        <dbReference type="ChEBI" id="CHEBI:18420"/>
    </cofactor>
</comment>
<dbReference type="EMBL" id="OOIP01000033">
    <property type="protein sequence ID" value="SPO41927.1"/>
    <property type="molecule type" value="Genomic_DNA"/>
</dbReference>
<evidence type="ECO:0000256" key="7">
    <source>
        <dbReference type="ARBA" id="ARBA00047353"/>
    </source>
</evidence>
<dbReference type="Proteomes" id="UP000323386">
    <property type="component" value="Unassembled WGS sequence"/>
</dbReference>